<organism evidence="1 2">
    <name type="scientific">Catharanthus roseus</name>
    <name type="common">Madagascar periwinkle</name>
    <name type="synonym">Vinca rosea</name>
    <dbReference type="NCBI Taxonomy" id="4058"/>
    <lineage>
        <taxon>Eukaryota</taxon>
        <taxon>Viridiplantae</taxon>
        <taxon>Streptophyta</taxon>
        <taxon>Embryophyta</taxon>
        <taxon>Tracheophyta</taxon>
        <taxon>Spermatophyta</taxon>
        <taxon>Magnoliopsida</taxon>
        <taxon>eudicotyledons</taxon>
        <taxon>Gunneridae</taxon>
        <taxon>Pentapetalae</taxon>
        <taxon>asterids</taxon>
        <taxon>lamiids</taxon>
        <taxon>Gentianales</taxon>
        <taxon>Apocynaceae</taxon>
        <taxon>Rauvolfioideae</taxon>
        <taxon>Vinceae</taxon>
        <taxon>Catharanthinae</taxon>
        <taxon>Catharanthus</taxon>
    </lineage>
</organism>
<sequence length="327" mass="37192">MWASRLSVLQLVGSPYLWQANYRPTHTKLKKLKALEDNGIVSYLEEALKSKLEGFEGQERASKLFSMSSISKDKTRKQLGGEIVYVLGKSYPTADSSPWLTITSRLLLAPLGKNDTYRACVEAKKSSIKVFHEGGDFGKVWNQNYLQLKIHIKLVQEKPPIDDLELEIVIMKYLVKEFQEMMLENGGNYVNKDERIQSQFLNFLTTTCGTKPNHRMKVKEEGIGKELSIGFEDTSLNFDIDHMLKCSSSCAYLEKKLMVIIARIKPSCLDLELLHDYLFLDLLVANFSSSCLSMLSKIHIFLGSFVESGYNERVSCFPLSLCSDFSY</sequence>
<comment type="caution">
    <text evidence="1">The sequence shown here is derived from an EMBL/GenBank/DDBJ whole genome shotgun (WGS) entry which is preliminary data.</text>
</comment>
<proteinExistence type="predicted"/>
<keyword evidence="2" id="KW-1185">Reference proteome</keyword>
<dbReference type="EMBL" id="CM044701">
    <property type="protein sequence ID" value="KAI5681337.1"/>
    <property type="molecule type" value="Genomic_DNA"/>
</dbReference>
<name>A0ACC0C8S0_CATRO</name>
<evidence type="ECO:0000313" key="2">
    <source>
        <dbReference type="Proteomes" id="UP001060085"/>
    </source>
</evidence>
<gene>
    <name evidence="1" type="ORF">M9H77_02564</name>
</gene>
<protein>
    <submittedName>
        <fullName evidence="1">Uncharacterized protein</fullName>
    </submittedName>
</protein>
<dbReference type="Proteomes" id="UP001060085">
    <property type="component" value="Linkage Group LG01"/>
</dbReference>
<evidence type="ECO:0000313" key="1">
    <source>
        <dbReference type="EMBL" id="KAI5681337.1"/>
    </source>
</evidence>
<accession>A0ACC0C8S0</accession>
<reference evidence="2" key="1">
    <citation type="journal article" date="2023" name="Nat. Plants">
        <title>Single-cell RNA sequencing provides a high-resolution roadmap for understanding the multicellular compartmentation of specialized metabolism.</title>
        <authorList>
            <person name="Sun S."/>
            <person name="Shen X."/>
            <person name="Li Y."/>
            <person name="Li Y."/>
            <person name="Wang S."/>
            <person name="Li R."/>
            <person name="Zhang H."/>
            <person name="Shen G."/>
            <person name="Guo B."/>
            <person name="Wei J."/>
            <person name="Xu J."/>
            <person name="St-Pierre B."/>
            <person name="Chen S."/>
            <person name="Sun C."/>
        </authorList>
    </citation>
    <scope>NUCLEOTIDE SEQUENCE [LARGE SCALE GENOMIC DNA]</scope>
</reference>